<dbReference type="PANTHER" id="PTHR31005">
    <property type="entry name" value="DUF4139 DOMAIN-CONTAINING PROTEIN"/>
    <property type="match status" value="1"/>
</dbReference>
<dbReference type="AlphaFoldDB" id="A0A409X5G9"/>
<dbReference type="STRING" id="93625.A0A409X5G9"/>
<evidence type="ECO:0000313" key="4">
    <source>
        <dbReference type="EMBL" id="PPQ85972.1"/>
    </source>
</evidence>
<sequence length="554" mass="61045">MDPVAVHYISFSSIDDSKITNINLYRTHAQITRAYKVSVAAGQTKLTLSHLPNVVDHESLRRVVEGRGAAIIQGVTAFKAEMEEPKETSPLLEELNAKKERANNALQRCRKALQAVDKYMGNISIEHLDVSKLGEAMDIYDTTEEKWDDKILEIQKELEGIKASINQETDRLENTVENKKLRTNVVVGLIADSPAELEITLIYAVSHADWNAVYDIRVDTQAPDSPVQVIYKANISQRTGEIWDNVPIFLETASPTFGLELPLLQPWNISYQAPTSGGRGLGRGGAKRHRKILRDEEDEDFLEVEVASVTSKGHVNATFRIPGLTTIPSDEDEHGVTIADLKLEGKISWVCIPKGDTQVHLEAIITNSSEYTFLPGPSNVYVDQSFISRSDIPGVSPREVFTCPLGVDPSIRVTYHPQEKMASESGFYSKSLKYAYSQRISVHNTKFVAIDGLKIIDGIPVSQDANLIVNLISPALTLAAPSTAAIASKPPSTVKVSHNIDAQWNGAEKPGTDVSALGKDGKLNWICHVPALGRLNLLLQWEVIDSHKTQVYGL</sequence>
<dbReference type="OrthoDB" id="10068793at2759"/>
<dbReference type="InterPro" id="IPR037291">
    <property type="entry name" value="DUF4139"/>
</dbReference>
<dbReference type="Pfam" id="PF13600">
    <property type="entry name" value="DUF4140"/>
    <property type="match status" value="1"/>
</dbReference>
<dbReference type="EMBL" id="NHYD01002585">
    <property type="protein sequence ID" value="PPQ85972.1"/>
    <property type="molecule type" value="Genomic_DNA"/>
</dbReference>
<evidence type="ECO:0000259" key="3">
    <source>
        <dbReference type="Pfam" id="PF13600"/>
    </source>
</evidence>
<dbReference type="NCBIfam" id="TIGR02231">
    <property type="entry name" value="mucoidy inhibitor MuiA family protein"/>
    <property type="match status" value="1"/>
</dbReference>
<evidence type="ECO:0008006" key="6">
    <source>
        <dbReference type="Google" id="ProtNLM"/>
    </source>
</evidence>
<reference evidence="4 5" key="1">
    <citation type="journal article" date="2018" name="Evol. Lett.">
        <title>Horizontal gene cluster transfer increased hallucinogenic mushroom diversity.</title>
        <authorList>
            <person name="Reynolds H.T."/>
            <person name="Vijayakumar V."/>
            <person name="Gluck-Thaler E."/>
            <person name="Korotkin H.B."/>
            <person name="Matheny P.B."/>
            <person name="Slot J.C."/>
        </authorList>
    </citation>
    <scope>NUCLEOTIDE SEQUENCE [LARGE SCALE GENOMIC DNA]</scope>
    <source>
        <strain evidence="4 5">2631</strain>
    </source>
</reference>
<name>A0A409X5G9_PSICY</name>
<dbReference type="InParanoid" id="A0A409X5G9"/>
<organism evidence="4 5">
    <name type="scientific">Psilocybe cyanescens</name>
    <dbReference type="NCBI Taxonomy" id="93625"/>
    <lineage>
        <taxon>Eukaryota</taxon>
        <taxon>Fungi</taxon>
        <taxon>Dikarya</taxon>
        <taxon>Basidiomycota</taxon>
        <taxon>Agaricomycotina</taxon>
        <taxon>Agaricomycetes</taxon>
        <taxon>Agaricomycetidae</taxon>
        <taxon>Agaricales</taxon>
        <taxon>Agaricineae</taxon>
        <taxon>Strophariaceae</taxon>
        <taxon>Psilocybe</taxon>
    </lineage>
</organism>
<dbReference type="PROSITE" id="PS00047">
    <property type="entry name" value="HISTONE_H4"/>
    <property type="match status" value="1"/>
</dbReference>
<evidence type="ECO:0000256" key="1">
    <source>
        <dbReference type="SAM" id="Coils"/>
    </source>
</evidence>
<accession>A0A409X5G9</accession>
<dbReference type="InterPro" id="IPR011935">
    <property type="entry name" value="CHP02231"/>
</dbReference>
<keyword evidence="5" id="KW-1185">Reference proteome</keyword>
<dbReference type="GO" id="GO:0003677">
    <property type="term" value="F:DNA binding"/>
    <property type="evidence" value="ECO:0007669"/>
    <property type="project" value="InterPro"/>
</dbReference>
<proteinExistence type="predicted"/>
<protein>
    <recommendedName>
        <fullName evidence="6">Mucoidy inhibitor A</fullName>
    </recommendedName>
</protein>
<dbReference type="PANTHER" id="PTHR31005:SF8">
    <property type="entry name" value="DUF4139 DOMAIN-CONTAINING PROTEIN"/>
    <property type="match status" value="1"/>
</dbReference>
<dbReference type="InterPro" id="IPR025554">
    <property type="entry name" value="DUF4140"/>
</dbReference>
<dbReference type="InterPro" id="IPR019809">
    <property type="entry name" value="Histone_H4_CS"/>
</dbReference>
<feature type="domain" description="DUF4140" evidence="3">
    <location>
        <begin position="23"/>
        <end position="120"/>
    </location>
</feature>
<feature type="domain" description="DUF4139" evidence="2">
    <location>
        <begin position="199"/>
        <end position="477"/>
    </location>
</feature>
<evidence type="ECO:0000259" key="2">
    <source>
        <dbReference type="Pfam" id="PF13598"/>
    </source>
</evidence>
<gene>
    <name evidence="4" type="ORF">CVT25_001670</name>
</gene>
<comment type="caution">
    <text evidence="4">The sequence shown here is derived from an EMBL/GenBank/DDBJ whole genome shotgun (WGS) entry which is preliminary data.</text>
</comment>
<evidence type="ECO:0000313" key="5">
    <source>
        <dbReference type="Proteomes" id="UP000283269"/>
    </source>
</evidence>
<dbReference type="Pfam" id="PF13598">
    <property type="entry name" value="DUF4139"/>
    <property type="match status" value="1"/>
</dbReference>
<keyword evidence="1" id="KW-0175">Coiled coil</keyword>
<dbReference type="Proteomes" id="UP000283269">
    <property type="component" value="Unassembled WGS sequence"/>
</dbReference>
<feature type="coiled-coil region" evidence="1">
    <location>
        <begin position="151"/>
        <end position="182"/>
    </location>
</feature>
<dbReference type="GO" id="GO:0000786">
    <property type="term" value="C:nucleosome"/>
    <property type="evidence" value="ECO:0007669"/>
    <property type="project" value="InterPro"/>
</dbReference>